<proteinExistence type="predicted"/>
<gene>
    <name evidence="1" type="ORF">F8566_39095</name>
</gene>
<sequence length="181" mass="20226">MMRAEDVALLHHLVQLSDIQFAGAQLGIMLSWASFSMPYMSGFATGTGDADKPSRPWAELFPHAPIPKGGVLPDHEERRLTYWQPAADAPASLHLAWLLHGLADELHAFSKARLDLQRLDVVDAAYADIAFYHGALCTVRVQLADRVDPLDFPGILIRESLEDHFRAHRSRDALIDLCHRL</sequence>
<accession>A0A6H9YPW1</accession>
<comment type="caution">
    <text evidence="1">The sequence shown here is derived from an EMBL/GenBank/DDBJ whole genome shotgun (WGS) entry which is preliminary data.</text>
</comment>
<evidence type="ECO:0000313" key="2">
    <source>
        <dbReference type="Proteomes" id="UP000468735"/>
    </source>
</evidence>
<keyword evidence="2" id="KW-1185">Reference proteome</keyword>
<dbReference type="AlphaFoldDB" id="A0A6H9YPW1"/>
<dbReference type="RefSeq" id="WP_151567458.1">
    <property type="nucleotide sequence ID" value="NZ_WBMT01000023.1"/>
</dbReference>
<dbReference type="OrthoDB" id="4199387at2"/>
<protein>
    <submittedName>
        <fullName evidence="1">Uncharacterized protein</fullName>
    </submittedName>
</protein>
<organism evidence="1 2">
    <name type="scientific">Actinomadura rudentiformis</name>
    <dbReference type="NCBI Taxonomy" id="359158"/>
    <lineage>
        <taxon>Bacteria</taxon>
        <taxon>Bacillati</taxon>
        <taxon>Actinomycetota</taxon>
        <taxon>Actinomycetes</taxon>
        <taxon>Streptosporangiales</taxon>
        <taxon>Thermomonosporaceae</taxon>
        <taxon>Actinomadura</taxon>
    </lineage>
</organism>
<name>A0A6H9YPW1_9ACTN</name>
<dbReference type="Proteomes" id="UP000468735">
    <property type="component" value="Unassembled WGS sequence"/>
</dbReference>
<dbReference type="EMBL" id="WBMT01000023">
    <property type="protein sequence ID" value="KAB2342087.1"/>
    <property type="molecule type" value="Genomic_DNA"/>
</dbReference>
<reference evidence="1 2" key="1">
    <citation type="submission" date="2019-09" db="EMBL/GenBank/DDBJ databases">
        <title>Actinomadura physcomitrii sp. nov., a novel actinomycete isolated from moss [Physcomitrium sphaericum (Ludw) Fuernr].</title>
        <authorList>
            <person name="Zhuang X."/>
            <person name="Liu C."/>
        </authorList>
    </citation>
    <scope>NUCLEOTIDE SEQUENCE [LARGE SCALE GENOMIC DNA]</scope>
    <source>
        <strain evidence="1 2">HMC1</strain>
    </source>
</reference>
<evidence type="ECO:0000313" key="1">
    <source>
        <dbReference type="EMBL" id="KAB2342087.1"/>
    </source>
</evidence>